<evidence type="ECO:0000313" key="2">
    <source>
        <dbReference type="EMBL" id="ABK24744.1"/>
    </source>
</evidence>
<reference evidence="2" key="1">
    <citation type="journal article" date="2008" name="BMC Genomics">
        <title>A conifer genomics resource of 200,000 spruce (Picea spp.) ESTs and 6,464 high-quality, sequence-finished full-length cDNAs for Sitka spruce (Picea sitchensis).</title>
        <authorList>
            <person name="Ralph S.G."/>
            <person name="Chun H.J."/>
            <person name="Kolosova N."/>
            <person name="Cooper D."/>
            <person name="Oddy C."/>
            <person name="Ritland C.E."/>
            <person name="Kirkpatrick R."/>
            <person name="Moore R."/>
            <person name="Barber S."/>
            <person name="Holt R.A."/>
            <person name="Jones S.J."/>
            <person name="Marra M.A."/>
            <person name="Douglas C.J."/>
            <person name="Ritland K."/>
            <person name="Bohlmann J."/>
        </authorList>
    </citation>
    <scope>NUCLEOTIDE SEQUENCE</scope>
    <source>
        <tissue evidence="2">Bark</tissue>
    </source>
</reference>
<dbReference type="OMA" id="WIGRGGE"/>
<evidence type="ECO:0000256" key="1">
    <source>
        <dbReference type="SAM" id="MobiDB-lite"/>
    </source>
</evidence>
<feature type="region of interest" description="Disordered" evidence="1">
    <location>
        <begin position="14"/>
        <end position="63"/>
    </location>
</feature>
<name>A9NVT3_PICSI</name>
<dbReference type="AlphaFoldDB" id="A9NVT3"/>
<accession>A9NVT3</accession>
<protein>
    <submittedName>
        <fullName evidence="2">Uncharacterized protein</fullName>
    </submittedName>
</protein>
<organism evidence="2">
    <name type="scientific">Picea sitchensis</name>
    <name type="common">Sitka spruce</name>
    <name type="synonym">Pinus sitchensis</name>
    <dbReference type="NCBI Taxonomy" id="3332"/>
    <lineage>
        <taxon>Eukaryota</taxon>
        <taxon>Viridiplantae</taxon>
        <taxon>Streptophyta</taxon>
        <taxon>Embryophyta</taxon>
        <taxon>Tracheophyta</taxon>
        <taxon>Spermatophyta</taxon>
        <taxon>Pinopsida</taxon>
        <taxon>Pinidae</taxon>
        <taxon>Conifers I</taxon>
        <taxon>Pinales</taxon>
        <taxon>Pinaceae</taxon>
        <taxon>Picea</taxon>
    </lineage>
</organism>
<sequence length="169" mass="18892">MTFSDIARWLWRRRESNPRPRPSASFPSKAKPPQPSVSFLAKAKSPEQHGARRRAARHGRRRFSEVDTEIDGFVVVADGADWTSGSDSDDSDLSIGWFERLSSGFSSDTESENSFAVLVPCYGPSSSHAVDSRGKQNEKPRILDMIQSKNSAQDSQKYVEKWLASLKSQ</sequence>
<proteinExistence type="evidence at transcript level"/>
<feature type="compositionally biased region" description="Basic residues" evidence="1">
    <location>
        <begin position="51"/>
        <end position="61"/>
    </location>
</feature>
<dbReference type="PANTHER" id="PTHR34464">
    <property type="entry name" value="OS09G0376300 PROTEIN"/>
    <property type="match status" value="1"/>
</dbReference>
<dbReference type="PANTHER" id="PTHR34464:SF3">
    <property type="entry name" value="OS09G0376300 PROTEIN"/>
    <property type="match status" value="1"/>
</dbReference>
<dbReference type="EMBL" id="EF085439">
    <property type="protein sequence ID" value="ABK24744.1"/>
    <property type="molecule type" value="mRNA"/>
</dbReference>